<dbReference type="Proteomes" id="UP000009173">
    <property type="component" value="Chromosome"/>
</dbReference>
<sequence>MCTIVQSSSPSHNSPYKQVVVFFTSPMVHRVYTLSRIPHVVNIKRFLHLLSVPEWPGMTKDLFPYRQVQLVLVTHSGERIEIEADVERMLYVDVEADGVCIHNHARRWNDLDPVERQSARRFMALVSGGLPMLGVPQGS</sequence>
<gene>
    <name evidence="1" type="ordered locus">Dvul_1605</name>
</gene>
<dbReference type="EMBL" id="CP000527">
    <property type="protein sequence ID" value="ABM28622.1"/>
    <property type="molecule type" value="Genomic_DNA"/>
</dbReference>
<accession>A0A0H3A932</accession>
<proteinExistence type="predicted"/>
<evidence type="ECO:0000313" key="2">
    <source>
        <dbReference type="Proteomes" id="UP000009173"/>
    </source>
</evidence>
<protein>
    <submittedName>
        <fullName evidence="1">Uncharacterized protein</fullName>
    </submittedName>
</protein>
<dbReference type="KEGG" id="dvl:Dvul_1605"/>
<name>A0A0H3A932_NITV4</name>
<reference evidence="2" key="1">
    <citation type="journal article" date="2009" name="Environ. Microbiol.">
        <title>Contribution of mobile genetic elements to Desulfovibrio vulgaris genome plasticity.</title>
        <authorList>
            <person name="Walker C.B."/>
            <person name="Stolyar S."/>
            <person name="Chivian D."/>
            <person name="Pinel N."/>
            <person name="Gabster J.A."/>
            <person name="Dehal P.S."/>
            <person name="He Z."/>
            <person name="Yang Z.K."/>
            <person name="Yen H.C."/>
            <person name="Zhou J."/>
            <person name="Wall J.D."/>
            <person name="Hazen T.C."/>
            <person name="Arkin A.P."/>
            <person name="Stahl D.A."/>
        </authorList>
    </citation>
    <scope>NUCLEOTIDE SEQUENCE [LARGE SCALE GENOMIC DNA]</scope>
    <source>
        <strain evidence="2">DP4</strain>
    </source>
</reference>
<evidence type="ECO:0000313" key="1">
    <source>
        <dbReference type="EMBL" id="ABM28622.1"/>
    </source>
</evidence>
<dbReference type="HOGENOM" id="CLU_1841935_0_0_7"/>
<dbReference type="AlphaFoldDB" id="A0A0H3A932"/>
<organism evidence="1 2">
    <name type="scientific">Nitratidesulfovibrio vulgaris (strain DP4)</name>
    <name type="common">Desulfovibrio vulgaris</name>
    <dbReference type="NCBI Taxonomy" id="391774"/>
    <lineage>
        <taxon>Bacteria</taxon>
        <taxon>Pseudomonadati</taxon>
        <taxon>Thermodesulfobacteriota</taxon>
        <taxon>Desulfovibrionia</taxon>
        <taxon>Desulfovibrionales</taxon>
        <taxon>Desulfovibrionaceae</taxon>
        <taxon>Nitratidesulfovibrio</taxon>
    </lineage>
</organism>